<evidence type="ECO:0000259" key="1">
    <source>
        <dbReference type="Pfam" id="PF02954"/>
    </source>
</evidence>
<proteinExistence type="predicted"/>
<dbReference type="SUPFAM" id="SSF46689">
    <property type="entry name" value="Homeodomain-like"/>
    <property type="match status" value="1"/>
</dbReference>
<dbReference type="InterPro" id="IPR002197">
    <property type="entry name" value="HTH_Fis"/>
</dbReference>
<protein>
    <recommendedName>
        <fullName evidence="1">DNA binding HTH domain-containing protein</fullName>
    </recommendedName>
</protein>
<dbReference type="AlphaFoldDB" id="A0A0F9EGL1"/>
<dbReference type="Gene3D" id="1.10.10.60">
    <property type="entry name" value="Homeodomain-like"/>
    <property type="match status" value="1"/>
</dbReference>
<feature type="non-terminal residue" evidence="2">
    <location>
        <position position="1"/>
    </location>
</feature>
<dbReference type="EMBL" id="LAZR01025025">
    <property type="protein sequence ID" value="KKL73233.1"/>
    <property type="molecule type" value="Genomic_DNA"/>
</dbReference>
<name>A0A0F9EGL1_9ZZZZ</name>
<evidence type="ECO:0000313" key="2">
    <source>
        <dbReference type="EMBL" id="KKL73233.1"/>
    </source>
</evidence>
<dbReference type="PRINTS" id="PR01590">
    <property type="entry name" value="HTHFIS"/>
</dbReference>
<organism evidence="2">
    <name type="scientific">marine sediment metagenome</name>
    <dbReference type="NCBI Taxonomy" id="412755"/>
    <lineage>
        <taxon>unclassified sequences</taxon>
        <taxon>metagenomes</taxon>
        <taxon>ecological metagenomes</taxon>
    </lineage>
</organism>
<gene>
    <name evidence="2" type="ORF">LCGC14_2076940</name>
</gene>
<dbReference type="Pfam" id="PF02954">
    <property type="entry name" value="HTH_8"/>
    <property type="match status" value="1"/>
</dbReference>
<dbReference type="GO" id="GO:0043565">
    <property type="term" value="F:sequence-specific DNA binding"/>
    <property type="evidence" value="ECO:0007669"/>
    <property type="project" value="InterPro"/>
</dbReference>
<feature type="domain" description="DNA binding HTH" evidence="1">
    <location>
        <begin position="39"/>
        <end position="79"/>
    </location>
</feature>
<accession>A0A0F9EGL1</accession>
<reference evidence="2" key="1">
    <citation type="journal article" date="2015" name="Nature">
        <title>Complex archaea that bridge the gap between prokaryotes and eukaryotes.</title>
        <authorList>
            <person name="Spang A."/>
            <person name="Saw J.H."/>
            <person name="Jorgensen S.L."/>
            <person name="Zaremba-Niedzwiedzka K."/>
            <person name="Martijn J."/>
            <person name="Lind A.E."/>
            <person name="van Eijk R."/>
            <person name="Schleper C."/>
            <person name="Guy L."/>
            <person name="Ettema T.J."/>
        </authorList>
    </citation>
    <scope>NUCLEOTIDE SEQUENCE</scope>
</reference>
<comment type="caution">
    <text evidence="2">The sequence shown here is derived from an EMBL/GenBank/DDBJ whole genome shotgun (WGS) entry which is preliminary data.</text>
</comment>
<dbReference type="InterPro" id="IPR009057">
    <property type="entry name" value="Homeodomain-like_sf"/>
</dbReference>
<sequence>VLMSDGSIITPEDLRLPLNPNQGTLDYRSIKIPAGGINLEEVEKNLILQSLKMVDWVQKDAAKLLDISERVLNYKITRFGITHSRWRRNK</sequence>